<protein>
    <submittedName>
        <fullName evidence="2">ADP-ribosyl-[dinitrogen reductase] glycohydrolase</fullName>
        <ecNumber evidence="2">3.2.2.24</ecNumber>
    </submittedName>
</protein>
<dbReference type="EC" id="3.2.2.24" evidence="2"/>
<keyword evidence="3" id="KW-1185">Reference proteome</keyword>
<proteinExistence type="predicted"/>
<dbReference type="GO" id="GO:0047407">
    <property type="term" value="F:ADP-ribosyl-[dinitrogen reductase] hydrolase activity"/>
    <property type="evidence" value="ECO:0007669"/>
    <property type="project" value="UniProtKB-EC"/>
</dbReference>
<feature type="binding site" evidence="1">
    <location>
        <position position="58"/>
    </location>
    <ligand>
        <name>Mg(2+)</name>
        <dbReference type="ChEBI" id="CHEBI:18420"/>
        <label>1</label>
    </ligand>
</feature>
<feature type="binding site" evidence="1">
    <location>
        <position position="57"/>
    </location>
    <ligand>
        <name>Mg(2+)</name>
        <dbReference type="ChEBI" id="CHEBI:18420"/>
        <label>1</label>
    </ligand>
</feature>
<feature type="binding site" evidence="1">
    <location>
        <position position="262"/>
    </location>
    <ligand>
        <name>Mg(2+)</name>
        <dbReference type="ChEBI" id="CHEBI:18420"/>
        <label>1</label>
    </ligand>
</feature>
<dbReference type="InterPro" id="IPR050792">
    <property type="entry name" value="ADP-ribosylglycohydrolase"/>
</dbReference>
<dbReference type="PANTHER" id="PTHR16222:SF12">
    <property type="entry name" value="ADP-RIBOSYLGLYCOHYDROLASE-RELATED"/>
    <property type="match status" value="1"/>
</dbReference>
<reference evidence="2 3" key="1">
    <citation type="submission" date="2017-03" db="EMBL/GenBank/DDBJ databases">
        <authorList>
            <person name="Afonso C.L."/>
            <person name="Miller P.J."/>
            <person name="Scott M.A."/>
            <person name="Spackman E."/>
            <person name="Goraichik I."/>
            <person name="Dimitrov K.M."/>
            <person name="Suarez D.L."/>
            <person name="Swayne D.E."/>
        </authorList>
    </citation>
    <scope>NUCLEOTIDE SEQUENCE [LARGE SCALE GENOMIC DNA]</scope>
    <source>
        <strain evidence="2">SB41UT1</strain>
    </source>
</reference>
<sequence>MERRYVLESRAIGALTGLACGDAVGTTLEFQNRNTLTPITDMVGGGPFYLNPGEWTDDTSMALCLGYSLLDNAGYNADDQMKRYVDWYLNGTLSSNGECFDIGHTVKSALQHYIETGDPISGPTGLDTSGNGSIMRLAPIPLFFSQDLDLCLHYAGESSRTTHGSPLCLSACRLLALLISRALVATSKQDIFINLGTTLPTSDRHDELIPILDGSFVDLEYHQLTGSGYVIESLISAVWCFYHGRNFREAILLAANLGDDADTTAAVCGQLAGAFYGLEGIPSEWTQRLVMTDKIQRLARDLYHLGKVTYPGNEC</sequence>
<dbReference type="Proteomes" id="UP000196573">
    <property type="component" value="Unassembled WGS sequence"/>
</dbReference>
<keyword evidence="2" id="KW-0326">Glycosidase</keyword>
<dbReference type="GO" id="GO:0046872">
    <property type="term" value="F:metal ion binding"/>
    <property type="evidence" value="ECO:0007669"/>
    <property type="project" value="UniProtKB-KW"/>
</dbReference>
<dbReference type="OrthoDB" id="9798107at2"/>
<dbReference type="InterPro" id="IPR005502">
    <property type="entry name" value="Ribosyl_crysJ1"/>
</dbReference>
<dbReference type="PANTHER" id="PTHR16222">
    <property type="entry name" value="ADP-RIBOSYLGLYCOHYDROLASE"/>
    <property type="match status" value="1"/>
</dbReference>
<dbReference type="InterPro" id="IPR036705">
    <property type="entry name" value="Ribosyl_crysJ1_sf"/>
</dbReference>
<evidence type="ECO:0000313" key="3">
    <source>
        <dbReference type="Proteomes" id="UP000196573"/>
    </source>
</evidence>
<accession>A0A1X7AKT1</accession>
<comment type="cofactor">
    <cofactor evidence="1">
        <name>Mg(2+)</name>
        <dbReference type="ChEBI" id="CHEBI:18420"/>
    </cofactor>
    <text evidence="1">Binds 2 magnesium ions per subunit.</text>
</comment>
<evidence type="ECO:0000256" key="1">
    <source>
        <dbReference type="PIRSR" id="PIRSR605502-1"/>
    </source>
</evidence>
<dbReference type="Pfam" id="PF03747">
    <property type="entry name" value="ADP_ribosyl_GH"/>
    <property type="match status" value="1"/>
</dbReference>
<dbReference type="RefSeq" id="WP_087110330.1">
    <property type="nucleotide sequence ID" value="NZ_CBCSCN010000003.1"/>
</dbReference>
<evidence type="ECO:0000313" key="2">
    <source>
        <dbReference type="EMBL" id="SMA47610.1"/>
    </source>
</evidence>
<organism evidence="2 3">
    <name type="scientific">Parendozoicomonas haliclonae</name>
    <dbReference type="NCBI Taxonomy" id="1960125"/>
    <lineage>
        <taxon>Bacteria</taxon>
        <taxon>Pseudomonadati</taxon>
        <taxon>Pseudomonadota</taxon>
        <taxon>Gammaproteobacteria</taxon>
        <taxon>Oceanospirillales</taxon>
        <taxon>Endozoicomonadaceae</taxon>
        <taxon>Parendozoicomonas</taxon>
    </lineage>
</organism>
<dbReference type="EMBL" id="FWPT01000005">
    <property type="protein sequence ID" value="SMA47610.1"/>
    <property type="molecule type" value="Genomic_DNA"/>
</dbReference>
<dbReference type="Gene3D" id="1.10.4080.10">
    <property type="entry name" value="ADP-ribosylation/Crystallin J1"/>
    <property type="match status" value="1"/>
</dbReference>
<feature type="binding site" evidence="1">
    <location>
        <position position="56"/>
    </location>
    <ligand>
        <name>Mg(2+)</name>
        <dbReference type="ChEBI" id="CHEBI:18420"/>
        <label>1</label>
    </ligand>
</feature>
<keyword evidence="1" id="KW-0479">Metal-binding</keyword>
<keyword evidence="2" id="KW-0378">Hydrolase</keyword>
<gene>
    <name evidence="2" type="primary">draG</name>
    <name evidence="2" type="ORF">EHSB41UT_02492</name>
</gene>
<dbReference type="SUPFAM" id="SSF101478">
    <property type="entry name" value="ADP-ribosylglycohydrolase"/>
    <property type="match status" value="1"/>
</dbReference>
<dbReference type="AlphaFoldDB" id="A0A1X7AKT1"/>
<feature type="binding site" evidence="1">
    <location>
        <position position="260"/>
    </location>
    <ligand>
        <name>Mg(2+)</name>
        <dbReference type="ChEBI" id="CHEBI:18420"/>
        <label>1</label>
    </ligand>
</feature>
<name>A0A1X7AKT1_9GAMM</name>
<keyword evidence="1" id="KW-0460">Magnesium</keyword>
<feature type="binding site" evidence="1">
    <location>
        <position position="263"/>
    </location>
    <ligand>
        <name>Mg(2+)</name>
        <dbReference type="ChEBI" id="CHEBI:18420"/>
        <label>1</label>
    </ligand>
</feature>